<keyword evidence="1" id="KW-0812">Transmembrane</keyword>
<feature type="transmembrane region" description="Helical" evidence="1">
    <location>
        <begin position="91"/>
        <end position="109"/>
    </location>
</feature>
<organism evidence="2 3">
    <name type="scientific">Splendidivirga corallicola</name>
    <dbReference type="NCBI Taxonomy" id="3051826"/>
    <lineage>
        <taxon>Bacteria</taxon>
        <taxon>Pseudomonadati</taxon>
        <taxon>Bacteroidota</taxon>
        <taxon>Cytophagia</taxon>
        <taxon>Cytophagales</taxon>
        <taxon>Splendidivirgaceae</taxon>
        <taxon>Splendidivirga</taxon>
    </lineage>
</organism>
<feature type="transmembrane region" description="Helical" evidence="1">
    <location>
        <begin position="43"/>
        <end position="61"/>
    </location>
</feature>
<dbReference type="Proteomes" id="UP001172082">
    <property type="component" value="Unassembled WGS sequence"/>
</dbReference>
<dbReference type="RefSeq" id="WP_346754171.1">
    <property type="nucleotide sequence ID" value="NZ_JAUJEA010000010.1"/>
</dbReference>
<feature type="transmembrane region" description="Helical" evidence="1">
    <location>
        <begin position="66"/>
        <end position="85"/>
    </location>
</feature>
<protein>
    <submittedName>
        <fullName evidence="2">Uncharacterized protein</fullName>
    </submittedName>
</protein>
<accession>A0ABT8KTP6</accession>
<keyword evidence="1" id="KW-1133">Transmembrane helix</keyword>
<evidence type="ECO:0000256" key="1">
    <source>
        <dbReference type="SAM" id="Phobius"/>
    </source>
</evidence>
<keyword evidence="1" id="KW-0472">Membrane</keyword>
<sequence length="360" mass="41283">MLKIIFVIVTALHGLIHLLGFVKAFELTNIAQLTQTISKTKGLLWLAAAILFSLTIAIYLLKKDWWWILGIASVAISQILIVMYWQDARSGTIANIIVIIASVLGYGEWKFNKTVTNELASLLPENLTEPKIISPNTISHLPSTVQNWLQFSKVIEKKQVQFVHLFQTGKMRIKPDGKWMKVKAEQWFSTHEPGFLWRASVGEGSFMKFSGMDSYLNGHGNMLIRLYALFPLVNASGSKIDQGVMVRYLSEMIWFPSAALNDYITWQEITPSRVSATMTYNNLTVTGEFNFDDKGRILSFEAQRYFDKTGKLETWFINIDAESYQTFHDRCIPTKAKVTWKLADEDFTWYELEISNVEYE</sequence>
<comment type="caution">
    <text evidence="2">The sequence shown here is derived from an EMBL/GenBank/DDBJ whole genome shotgun (WGS) entry which is preliminary data.</text>
</comment>
<reference evidence="2" key="1">
    <citation type="submission" date="2023-06" db="EMBL/GenBank/DDBJ databases">
        <title>Genomic of Parafulvivirga corallium.</title>
        <authorList>
            <person name="Wang G."/>
        </authorList>
    </citation>
    <scope>NUCLEOTIDE SEQUENCE</scope>
    <source>
        <strain evidence="2">BMA10</strain>
    </source>
</reference>
<dbReference type="Pfam" id="PF20181">
    <property type="entry name" value="DUF6544"/>
    <property type="match status" value="1"/>
</dbReference>
<keyword evidence="3" id="KW-1185">Reference proteome</keyword>
<proteinExistence type="predicted"/>
<dbReference type="InterPro" id="IPR046674">
    <property type="entry name" value="DUF6544"/>
</dbReference>
<dbReference type="EMBL" id="JAUJEA010000010">
    <property type="protein sequence ID" value="MDN5204147.1"/>
    <property type="molecule type" value="Genomic_DNA"/>
</dbReference>
<evidence type="ECO:0000313" key="3">
    <source>
        <dbReference type="Proteomes" id="UP001172082"/>
    </source>
</evidence>
<gene>
    <name evidence="2" type="ORF">QQ008_22330</name>
</gene>
<name>A0ABT8KTP6_9BACT</name>
<evidence type="ECO:0000313" key="2">
    <source>
        <dbReference type="EMBL" id="MDN5204147.1"/>
    </source>
</evidence>